<dbReference type="Pfam" id="PF03572">
    <property type="entry name" value="Peptidase_S41"/>
    <property type="match status" value="1"/>
</dbReference>
<dbReference type="Gene3D" id="3.30.750.170">
    <property type="match status" value="1"/>
</dbReference>
<dbReference type="PANTHER" id="PTHR32060:SF30">
    <property type="entry name" value="CARBOXY-TERMINAL PROCESSING PROTEASE CTPA"/>
    <property type="match status" value="1"/>
</dbReference>
<dbReference type="InterPro" id="IPR001478">
    <property type="entry name" value="PDZ"/>
</dbReference>
<dbReference type="InterPro" id="IPR029045">
    <property type="entry name" value="ClpP/crotonase-like_dom_sf"/>
</dbReference>
<dbReference type="Gene3D" id="3.90.226.10">
    <property type="entry name" value="2-enoyl-CoA Hydratase, Chain A, domain 1"/>
    <property type="match status" value="1"/>
</dbReference>
<evidence type="ECO:0000313" key="2">
    <source>
        <dbReference type="EMBL" id="RAJ26069.1"/>
    </source>
</evidence>
<name>A0A327SAG0_9SPHI</name>
<evidence type="ECO:0000313" key="3">
    <source>
        <dbReference type="Proteomes" id="UP000249754"/>
    </source>
</evidence>
<dbReference type="Proteomes" id="UP000249754">
    <property type="component" value="Unassembled WGS sequence"/>
</dbReference>
<dbReference type="RefSeq" id="WP_111635377.1">
    <property type="nucleotide sequence ID" value="NZ_QLLR01000025.1"/>
</dbReference>
<dbReference type="EMBL" id="QLLR01000025">
    <property type="protein sequence ID" value="RAJ26069.1"/>
    <property type="molecule type" value="Genomic_DNA"/>
</dbReference>
<sequence length="515" mass="57784">MTQINITSKNHFAAKFAVFFILLAFTSCKKSESLTTEEINTADLYAKDSVFLYAKEVYFWNDQLPSYQTFNPRGYNSLDKELFDISQYAINPETQKSFEFNAQNPKASKYSVIIGNENAPENKTADGNLNVGFGVTFIAIKDDDIRIEYVISGSPAAIAGLQRGMRVIKINNSPVETKLSFYKYLNSLLSSSQIGITIEKSSLLTEKTFALQRQQFVADPVNKDTIFNYNGIKTGYLSYLKFSSPNGEDRQLSQVFNRFANENITELIIDLRYNPGGYISTADYFANLVIPVAFDKHVMRKEKYNSIMQRNGAELLKNQVLTDDNGRPLYYINNRPATMADGDYSLNANTYNFDKTTGINSLKRVIFIVSSETASASELLINCLKPYLDVKLVGVSGSGNHQVKTYGKPIGFFGVKINKRTVYYSMFQNLNAKNEGNYFDGITTNLSVDDDARFNFGDTDEPGLKASLSLISPSKFARQGSFRKEADISFNRVEIKADVAIPSGLIKARSHIRIK</sequence>
<gene>
    <name evidence="2" type="ORF">LY11_04002</name>
</gene>
<dbReference type="PANTHER" id="PTHR32060">
    <property type="entry name" value="TAIL-SPECIFIC PROTEASE"/>
    <property type="match status" value="1"/>
</dbReference>
<organism evidence="2 3">
    <name type="scientific">Pedobacter cryoconitis</name>
    <dbReference type="NCBI Taxonomy" id="188932"/>
    <lineage>
        <taxon>Bacteria</taxon>
        <taxon>Pseudomonadati</taxon>
        <taxon>Bacteroidota</taxon>
        <taxon>Sphingobacteriia</taxon>
        <taxon>Sphingobacteriales</taxon>
        <taxon>Sphingobacteriaceae</taxon>
        <taxon>Pedobacter</taxon>
    </lineage>
</organism>
<feature type="domain" description="PDZ" evidence="1">
    <location>
        <begin position="118"/>
        <end position="176"/>
    </location>
</feature>
<dbReference type="OrthoDB" id="7168509at2"/>
<dbReference type="GO" id="GO:0006508">
    <property type="term" value="P:proteolysis"/>
    <property type="evidence" value="ECO:0007669"/>
    <property type="project" value="InterPro"/>
</dbReference>
<dbReference type="AlphaFoldDB" id="A0A327SAG0"/>
<protein>
    <submittedName>
        <fullName evidence="2">Peptidase S41-like protein</fullName>
    </submittedName>
</protein>
<dbReference type="PROSITE" id="PS50106">
    <property type="entry name" value="PDZ"/>
    <property type="match status" value="1"/>
</dbReference>
<dbReference type="GO" id="GO:0007165">
    <property type="term" value="P:signal transduction"/>
    <property type="evidence" value="ECO:0007669"/>
    <property type="project" value="TreeGrafter"/>
</dbReference>
<dbReference type="InterPro" id="IPR036034">
    <property type="entry name" value="PDZ_sf"/>
</dbReference>
<proteinExistence type="predicted"/>
<dbReference type="InterPro" id="IPR005151">
    <property type="entry name" value="Tail-specific_protease"/>
</dbReference>
<accession>A0A327SAG0</accession>
<dbReference type="SUPFAM" id="SSF52096">
    <property type="entry name" value="ClpP/crotonase"/>
    <property type="match status" value="1"/>
</dbReference>
<dbReference type="Gene3D" id="2.30.42.10">
    <property type="match status" value="1"/>
</dbReference>
<dbReference type="SUPFAM" id="SSF50156">
    <property type="entry name" value="PDZ domain-like"/>
    <property type="match status" value="1"/>
</dbReference>
<comment type="caution">
    <text evidence="2">The sequence shown here is derived from an EMBL/GenBank/DDBJ whole genome shotgun (WGS) entry which is preliminary data.</text>
</comment>
<evidence type="ECO:0000259" key="1">
    <source>
        <dbReference type="PROSITE" id="PS50106"/>
    </source>
</evidence>
<reference evidence="2 3" key="1">
    <citation type="submission" date="2018-06" db="EMBL/GenBank/DDBJ databases">
        <title>Genomic Encyclopedia of Archaeal and Bacterial Type Strains, Phase II (KMG-II): from individual species to whole genera.</title>
        <authorList>
            <person name="Goeker M."/>
        </authorList>
    </citation>
    <scope>NUCLEOTIDE SEQUENCE [LARGE SCALE GENOMIC DNA]</scope>
    <source>
        <strain evidence="2 3">DSM 14825</strain>
    </source>
</reference>
<dbReference type="GO" id="GO:0008236">
    <property type="term" value="F:serine-type peptidase activity"/>
    <property type="evidence" value="ECO:0007669"/>
    <property type="project" value="InterPro"/>
</dbReference>
<dbReference type="GO" id="GO:0030288">
    <property type="term" value="C:outer membrane-bounded periplasmic space"/>
    <property type="evidence" value="ECO:0007669"/>
    <property type="project" value="TreeGrafter"/>
</dbReference>
<dbReference type="GO" id="GO:0004175">
    <property type="term" value="F:endopeptidase activity"/>
    <property type="evidence" value="ECO:0007669"/>
    <property type="project" value="TreeGrafter"/>
</dbReference>
<dbReference type="SMART" id="SM00228">
    <property type="entry name" value="PDZ"/>
    <property type="match status" value="1"/>
</dbReference>